<dbReference type="PANTHER" id="PTHR33908">
    <property type="entry name" value="MANNOSYLTRANSFERASE YKCB-RELATED"/>
    <property type="match status" value="1"/>
</dbReference>
<dbReference type="InterPro" id="IPR038731">
    <property type="entry name" value="RgtA/B/C-like"/>
</dbReference>
<evidence type="ECO:0000256" key="2">
    <source>
        <dbReference type="ARBA" id="ARBA00022475"/>
    </source>
</evidence>
<sequence length="541" mass="62617">MFKRRSYLILILLLALFLRLFKISDFPKTLYGDEQAFAWNAYNILKTGTDEYGTPFPLQFRSFNDYKAPVPVYLLVPVFKLFGMTPASIRIPVSLASLLTVYVFYLLVFKFLPAKISLVSSFLFTVSPWHIHLSRGYFEATLALLFFLIALYFFFKDNFSPKSLLLSGLFFVSALYSYFTPRMLLPLFIPFIIFIGFRLPVTGKKINYKNVALFLILIFILSLPLIKLTFFGQGLSRFNKLNETVSQAIIQTVNNERKASNLPHSVRPFFHNKATVWLRFVKNNYLEHFSLNFWYIYGDNSLRYFLGNMGMFYLFEMPFFILGLVTVYARHKNLFYFLSGWLLLAPVPASVVGRSFAVRSLSMLPVPFIFVAAGIDQMTSFIKNRPSRKIFILTLTMVTVTSIGAVLIRYYLEYPVYAATWWGWENKAAIDYAKARENKYQQIFISDFYTGSTLAYAVYNNFDPLKYRQAVNNPVVMADNRHFIKLGKYYFGSLDLDEKRLSEGTIPKKSLYIGRPEEAASDETINAPDDGRIIFIIHKTE</sequence>
<organism evidence="10 11">
    <name type="scientific">Candidatus Gottesmanbacteria bacterium RIFCSPHIGHO2_01_FULL_40_15</name>
    <dbReference type="NCBI Taxonomy" id="1798376"/>
    <lineage>
        <taxon>Bacteria</taxon>
        <taxon>Candidatus Gottesmaniibacteriota</taxon>
    </lineage>
</organism>
<evidence type="ECO:0000256" key="5">
    <source>
        <dbReference type="ARBA" id="ARBA00022692"/>
    </source>
</evidence>
<evidence type="ECO:0000256" key="4">
    <source>
        <dbReference type="ARBA" id="ARBA00022679"/>
    </source>
</evidence>
<proteinExistence type="predicted"/>
<dbReference type="AlphaFoldDB" id="A0A1F5Z232"/>
<dbReference type="InterPro" id="IPR050297">
    <property type="entry name" value="LipidA_mod_glycosyltrf_83"/>
</dbReference>
<evidence type="ECO:0000256" key="1">
    <source>
        <dbReference type="ARBA" id="ARBA00004651"/>
    </source>
</evidence>
<dbReference type="Proteomes" id="UP000177354">
    <property type="component" value="Unassembled WGS sequence"/>
</dbReference>
<dbReference type="GO" id="GO:0005886">
    <property type="term" value="C:plasma membrane"/>
    <property type="evidence" value="ECO:0007669"/>
    <property type="project" value="UniProtKB-SubCell"/>
</dbReference>
<feature type="transmembrane region" description="Helical" evidence="8">
    <location>
        <begin position="213"/>
        <end position="232"/>
    </location>
</feature>
<keyword evidence="5 8" id="KW-0812">Transmembrane</keyword>
<keyword evidence="2" id="KW-1003">Cell membrane</keyword>
<reference evidence="10 11" key="1">
    <citation type="journal article" date="2016" name="Nat. Commun.">
        <title>Thousands of microbial genomes shed light on interconnected biogeochemical processes in an aquifer system.</title>
        <authorList>
            <person name="Anantharaman K."/>
            <person name="Brown C.T."/>
            <person name="Hug L.A."/>
            <person name="Sharon I."/>
            <person name="Castelle C.J."/>
            <person name="Probst A.J."/>
            <person name="Thomas B.C."/>
            <person name="Singh A."/>
            <person name="Wilkins M.J."/>
            <person name="Karaoz U."/>
            <person name="Brodie E.L."/>
            <person name="Williams K.H."/>
            <person name="Hubbard S.S."/>
            <person name="Banfield J.F."/>
        </authorList>
    </citation>
    <scope>NUCLEOTIDE SEQUENCE [LARGE SCALE GENOMIC DNA]</scope>
</reference>
<keyword evidence="6 8" id="KW-1133">Transmembrane helix</keyword>
<feature type="domain" description="Glycosyltransferase RgtA/B/C/D-like" evidence="9">
    <location>
        <begin position="67"/>
        <end position="218"/>
    </location>
</feature>
<protein>
    <recommendedName>
        <fullName evidence="9">Glycosyltransferase RgtA/B/C/D-like domain-containing protein</fullName>
    </recommendedName>
</protein>
<dbReference type="GO" id="GO:0016763">
    <property type="term" value="F:pentosyltransferase activity"/>
    <property type="evidence" value="ECO:0007669"/>
    <property type="project" value="TreeGrafter"/>
</dbReference>
<feature type="transmembrane region" description="Helical" evidence="8">
    <location>
        <begin position="136"/>
        <end position="155"/>
    </location>
</feature>
<evidence type="ECO:0000313" key="11">
    <source>
        <dbReference type="Proteomes" id="UP000177354"/>
    </source>
</evidence>
<comment type="subcellular location">
    <subcellularLocation>
        <location evidence="1">Cell membrane</location>
        <topology evidence="1">Multi-pass membrane protein</topology>
    </subcellularLocation>
</comment>
<dbReference type="EMBL" id="MFJF01000015">
    <property type="protein sequence ID" value="OGG06435.1"/>
    <property type="molecule type" value="Genomic_DNA"/>
</dbReference>
<feature type="transmembrane region" description="Helical" evidence="8">
    <location>
        <begin position="185"/>
        <end position="201"/>
    </location>
</feature>
<keyword evidence="7 8" id="KW-0472">Membrane</keyword>
<name>A0A1F5Z232_9BACT</name>
<feature type="transmembrane region" description="Helical" evidence="8">
    <location>
        <begin position="304"/>
        <end position="327"/>
    </location>
</feature>
<evidence type="ECO:0000256" key="3">
    <source>
        <dbReference type="ARBA" id="ARBA00022676"/>
    </source>
</evidence>
<keyword evidence="3" id="KW-0328">Glycosyltransferase</keyword>
<evidence type="ECO:0000256" key="8">
    <source>
        <dbReference type="SAM" id="Phobius"/>
    </source>
</evidence>
<evidence type="ECO:0000256" key="7">
    <source>
        <dbReference type="ARBA" id="ARBA00023136"/>
    </source>
</evidence>
<feature type="transmembrane region" description="Helical" evidence="8">
    <location>
        <begin position="390"/>
        <end position="412"/>
    </location>
</feature>
<keyword evidence="4" id="KW-0808">Transferase</keyword>
<evidence type="ECO:0000256" key="6">
    <source>
        <dbReference type="ARBA" id="ARBA00022989"/>
    </source>
</evidence>
<evidence type="ECO:0000259" key="9">
    <source>
        <dbReference type="Pfam" id="PF13231"/>
    </source>
</evidence>
<dbReference type="PANTHER" id="PTHR33908:SF11">
    <property type="entry name" value="MEMBRANE PROTEIN"/>
    <property type="match status" value="1"/>
</dbReference>
<gene>
    <name evidence="10" type="ORF">A2777_05650</name>
</gene>
<dbReference type="GO" id="GO:0009103">
    <property type="term" value="P:lipopolysaccharide biosynthetic process"/>
    <property type="evidence" value="ECO:0007669"/>
    <property type="project" value="UniProtKB-ARBA"/>
</dbReference>
<feature type="transmembrane region" description="Helical" evidence="8">
    <location>
        <begin position="334"/>
        <end position="351"/>
    </location>
</feature>
<dbReference type="Pfam" id="PF13231">
    <property type="entry name" value="PMT_2"/>
    <property type="match status" value="1"/>
</dbReference>
<accession>A0A1F5Z232</accession>
<evidence type="ECO:0000313" key="10">
    <source>
        <dbReference type="EMBL" id="OGG06435.1"/>
    </source>
</evidence>
<comment type="caution">
    <text evidence="10">The sequence shown here is derived from an EMBL/GenBank/DDBJ whole genome shotgun (WGS) entry which is preliminary data.</text>
</comment>